<dbReference type="Pfam" id="PF00512">
    <property type="entry name" value="HisKA"/>
    <property type="match status" value="1"/>
</dbReference>
<organism evidence="14 15">
    <name type="scientific">Zophobihabitans entericus</name>
    <dbReference type="NCBI Taxonomy" id="1635327"/>
    <lineage>
        <taxon>Bacteria</taxon>
        <taxon>Pseudomonadati</taxon>
        <taxon>Pseudomonadota</taxon>
        <taxon>Gammaproteobacteria</taxon>
        <taxon>Orbales</taxon>
        <taxon>Orbaceae</taxon>
        <taxon>Zophobihabitans</taxon>
    </lineage>
</organism>
<comment type="subcellular location">
    <subcellularLocation>
        <location evidence="2">Cell membrane</location>
        <topology evidence="2">Multi-pass membrane protein</topology>
    </subcellularLocation>
</comment>
<dbReference type="GO" id="GO:0005524">
    <property type="term" value="F:ATP binding"/>
    <property type="evidence" value="ECO:0007669"/>
    <property type="project" value="UniProtKB-KW"/>
</dbReference>
<dbReference type="PROSITE" id="PS50109">
    <property type="entry name" value="HIS_KIN"/>
    <property type="match status" value="1"/>
</dbReference>
<evidence type="ECO:0000256" key="11">
    <source>
        <dbReference type="SAM" id="Phobius"/>
    </source>
</evidence>
<dbReference type="SMART" id="SM00387">
    <property type="entry name" value="HATPase_c"/>
    <property type="match status" value="1"/>
</dbReference>
<dbReference type="InterPro" id="IPR005467">
    <property type="entry name" value="His_kinase_dom"/>
</dbReference>
<dbReference type="Pfam" id="PF02518">
    <property type="entry name" value="HATPase_c"/>
    <property type="match status" value="1"/>
</dbReference>
<dbReference type="InterPro" id="IPR036890">
    <property type="entry name" value="HATPase_C_sf"/>
</dbReference>
<comment type="catalytic activity">
    <reaction evidence="1">
        <text>ATP + protein L-histidine = ADP + protein N-phospho-L-histidine.</text>
        <dbReference type="EC" id="2.7.13.3"/>
    </reaction>
</comment>
<keyword evidence="5" id="KW-0597">Phosphoprotein</keyword>
<dbReference type="InterPro" id="IPR003661">
    <property type="entry name" value="HisK_dim/P_dom"/>
</dbReference>
<dbReference type="AlphaFoldDB" id="A0A6G9I8K9"/>
<sequence length="440" mass="50500">MWRLLIRVFPLSLLSFLAAALIVLSFSAKIFQKQLETIAINQSHAALFLFQEYMSQSTSEEEWQQRLANLQQRYFGTAKVIPFSELPDDISEEQKQRLLNGQHVAALKTSFLGIFPTFYIYDVRYDKLIYIDEDNTECEFIGLELVIYLLMFIVGLFFVSFWLAFHWNELKKLMHATDQISKGHFSARANLSKFSSVRLMAEKINQMASYIERLINGQRELIHSVSHELRTPISRLSFGLELLKPMSQDPTQAQEVLSRIEDLEGDVKELSELVNELLQLATVGQQYQADLKPFNLAKMLHASLRTLSHPNQQKEITTQISDKLSIYKGDARLLERAVSNILRNADKYAHQKICLSGNQLPNGDYQIIIEDDGPGIPQEEYERIFEPFYRLENTWDKKISGYGLGLSIVQKIVFVHQGSIKIARSHLGGAKIVVQLPKNI</sequence>
<evidence type="ECO:0000256" key="7">
    <source>
        <dbReference type="ARBA" id="ARBA00022741"/>
    </source>
</evidence>
<keyword evidence="6" id="KW-0808">Transferase</keyword>
<evidence type="ECO:0000259" key="13">
    <source>
        <dbReference type="PROSITE" id="PS50885"/>
    </source>
</evidence>
<dbReference type="InterPro" id="IPR003660">
    <property type="entry name" value="HAMP_dom"/>
</dbReference>
<evidence type="ECO:0000313" key="15">
    <source>
        <dbReference type="Proteomes" id="UP000501168"/>
    </source>
</evidence>
<feature type="domain" description="HAMP" evidence="13">
    <location>
        <begin position="170"/>
        <end position="216"/>
    </location>
</feature>
<dbReference type="PRINTS" id="PR00344">
    <property type="entry name" value="BCTRLSENSOR"/>
</dbReference>
<dbReference type="KEGG" id="orb:IPMB12_01960"/>
<keyword evidence="10" id="KW-0175">Coiled coil</keyword>
<dbReference type="FunCoup" id="A0A6G9I8K9">
    <property type="interactions" value="111"/>
</dbReference>
<dbReference type="InParanoid" id="A0A6G9I8K9"/>
<dbReference type="GO" id="GO:0000155">
    <property type="term" value="F:phosphorelay sensor kinase activity"/>
    <property type="evidence" value="ECO:0007669"/>
    <property type="project" value="InterPro"/>
</dbReference>
<dbReference type="Gene3D" id="3.30.565.10">
    <property type="entry name" value="Histidine kinase-like ATPase, C-terminal domain"/>
    <property type="match status" value="1"/>
</dbReference>
<evidence type="ECO:0000256" key="6">
    <source>
        <dbReference type="ARBA" id="ARBA00022679"/>
    </source>
</evidence>
<dbReference type="InterPro" id="IPR050980">
    <property type="entry name" value="2C_sensor_his_kinase"/>
</dbReference>
<dbReference type="RefSeq" id="WP_166914426.1">
    <property type="nucleotide sequence ID" value="NZ_CP050253.1"/>
</dbReference>
<evidence type="ECO:0000256" key="10">
    <source>
        <dbReference type="SAM" id="Coils"/>
    </source>
</evidence>
<evidence type="ECO:0000256" key="2">
    <source>
        <dbReference type="ARBA" id="ARBA00004651"/>
    </source>
</evidence>
<evidence type="ECO:0000256" key="1">
    <source>
        <dbReference type="ARBA" id="ARBA00000085"/>
    </source>
</evidence>
<feature type="domain" description="Histidine kinase" evidence="12">
    <location>
        <begin position="224"/>
        <end position="440"/>
    </location>
</feature>
<dbReference type="Proteomes" id="UP000501168">
    <property type="component" value="Chromosome"/>
</dbReference>
<dbReference type="SMART" id="SM00388">
    <property type="entry name" value="HisKA"/>
    <property type="match status" value="1"/>
</dbReference>
<keyword evidence="7" id="KW-0547">Nucleotide-binding</keyword>
<keyword evidence="11" id="KW-1133">Transmembrane helix</keyword>
<evidence type="ECO:0000256" key="9">
    <source>
        <dbReference type="ARBA" id="ARBA00022840"/>
    </source>
</evidence>
<keyword evidence="11" id="KW-0812">Transmembrane</keyword>
<dbReference type="EMBL" id="CP050253">
    <property type="protein sequence ID" value="QIQ20551.1"/>
    <property type="molecule type" value="Genomic_DNA"/>
</dbReference>
<dbReference type="Gene3D" id="6.10.340.10">
    <property type="match status" value="1"/>
</dbReference>
<proteinExistence type="predicted"/>
<evidence type="ECO:0000256" key="3">
    <source>
        <dbReference type="ARBA" id="ARBA00012438"/>
    </source>
</evidence>
<keyword evidence="15" id="KW-1185">Reference proteome</keyword>
<dbReference type="SUPFAM" id="SSF55874">
    <property type="entry name" value="ATPase domain of HSP90 chaperone/DNA topoisomerase II/histidine kinase"/>
    <property type="match status" value="1"/>
</dbReference>
<evidence type="ECO:0000256" key="8">
    <source>
        <dbReference type="ARBA" id="ARBA00022777"/>
    </source>
</evidence>
<dbReference type="PANTHER" id="PTHR44936:SF10">
    <property type="entry name" value="SENSOR PROTEIN RSTB"/>
    <property type="match status" value="1"/>
</dbReference>
<feature type="coiled-coil region" evidence="10">
    <location>
        <begin position="253"/>
        <end position="280"/>
    </location>
</feature>
<evidence type="ECO:0000256" key="4">
    <source>
        <dbReference type="ARBA" id="ARBA00022475"/>
    </source>
</evidence>
<evidence type="ECO:0000256" key="5">
    <source>
        <dbReference type="ARBA" id="ARBA00022553"/>
    </source>
</evidence>
<feature type="transmembrane region" description="Helical" evidence="11">
    <location>
        <begin position="145"/>
        <end position="165"/>
    </location>
</feature>
<dbReference type="PROSITE" id="PS50885">
    <property type="entry name" value="HAMP"/>
    <property type="match status" value="1"/>
</dbReference>
<reference evidence="14 15" key="1">
    <citation type="submission" date="2020-03" db="EMBL/GenBank/DDBJ databases">
        <title>Complete genome sequence of Orbus sp. IPMB12 (BCRC 80908).</title>
        <authorList>
            <person name="Lo W.-S."/>
            <person name="Chang T.-H."/>
            <person name="Kuo C.-H."/>
        </authorList>
    </citation>
    <scope>NUCLEOTIDE SEQUENCE [LARGE SCALE GENOMIC DNA]</scope>
    <source>
        <strain evidence="14 15">IPMB12</strain>
    </source>
</reference>
<dbReference type="Gene3D" id="1.10.287.130">
    <property type="match status" value="1"/>
</dbReference>
<dbReference type="EC" id="2.7.13.3" evidence="3"/>
<dbReference type="CDD" id="cd00082">
    <property type="entry name" value="HisKA"/>
    <property type="match status" value="1"/>
</dbReference>
<dbReference type="InterPro" id="IPR004358">
    <property type="entry name" value="Sig_transdc_His_kin-like_C"/>
</dbReference>
<dbReference type="InterPro" id="IPR003594">
    <property type="entry name" value="HATPase_dom"/>
</dbReference>
<keyword evidence="4" id="KW-1003">Cell membrane</keyword>
<keyword evidence="9" id="KW-0067">ATP-binding</keyword>
<evidence type="ECO:0000259" key="12">
    <source>
        <dbReference type="PROSITE" id="PS50109"/>
    </source>
</evidence>
<name>A0A6G9I8K9_9GAMM</name>
<evidence type="ECO:0000313" key="14">
    <source>
        <dbReference type="EMBL" id="QIQ20551.1"/>
    </source>
</evidence>
<dbReference type="SUPFAM" id="SSF47384">
    <property type="entry name" value="Homodimeric domain of signal transducing histidine kinase"/>
    <property type="match status" value="1"/>
</dbReference>
<dbReference type="InterPro" id="IPR036097">
    <property type="entry name" value="HisK_dim/P_sf"/>
</dbReference>
<protein>
    <recommendedName>
        <fullName evidence="3">histidine kinase</fullName>
        <ecNumber evidence="3">2.7.13.3</ecNumber>
    </recommendedName>
</protein>
<gene>
    <name evidence="14" type="ORF">IPMB12_01960</name>
</gene>
<keyword evidence="8" id="KW-0418">Kinase</keyword>
<dbReference type="GO" id="GO:0005886">
    <property type="term" value="C:plasma membrane"/>
    <property type="evidence" value="ECO:0007669"/>
    <property type="project" value="UniProtKB-SubCell"/>
</dbReference>
<keyword evidence="11" id="KW-0472">Membrane</keyword>
<accession>A0A6G9I8K9</accession>
<dbReference type="PANTHER" id="PTHR44936">
    <property type="entry name" value="SENSOR PROTEIN CREC"/>
    <property type="match status" value="1"/>
</dbReference>